<dbReference type="SUPFAM" id="SSF52540">
    <property type="entry name" value="P-loop containing nucleoside triphosphate hydrolases"/>
    <property type="match status" value="1"/>
</dbReference>
<dbReference type="Gene3D" id="3.90.320.10">
    <property type="match status" value="1"/>
</dbReference>
<dbReference type="PROSITE" id="PS51198">
    <property type="entry name" value="UVRD_HELICASE_ATP_BIND"/>
    <property type="match status" value="1"/>
</dbReference>
<keyword evidence="8 15" id="KW-0067">ATP-binding</keyword>
<dbReference type="Proteomes" id="UP000005380">
    <property type="component" value="Chromosome"/>
</dbReference>
<accession>W0DSU6</accession>
<dbReference type="CDD" id="cd22352">
    <property type="entry name" value="RecB_C-like"/>
    <property type="match status" value="1"/>
</dbReference>
<dbReference type="EMBL" id="CP007030">
    <property type="protein sequence ID" value="AHF01522.1"/>
    <property type="molecule type" value="Genomic_DNA"/>
</dbReference>
<dbReference type="GO" id="GO:0008854">
    <property type="term" value="F:exodeoxyribonuclease V activity"/>
    <property type="evidence" value="ECO:0007669"/>
    <property type="project" value="UniProtKB-EC"/>
</dbReference>
<comment type="catalytic activity">
    <reaction evidence="13 15">
        <text>Couples ATP hydrolysis with the unwinding of duplex DNA by translocating in the 3'-5' direction.</text>
        <dbReference type="EC" id="5.6.2.4"/>
    </reaction>
</comment>
<gene>
    <name evidence="15" type="primary">recB</name>
    <name evidence="19" type="ORF">THIAE_06915</name>
</gene>
<keyword evidence="10 15" id="KW-0238">DNA-binding</keyword>
<comment type="domain">
    <text evidence="15">The N-terminal DNA-binding domain is a ssDNA-dependent ATPase and has ATP-dependent 3'-5' helicase function. This domain interacts with RecC.</text>
</comment>
<dbReference type="PANTHER" id="PTHR11070">
    <property type="entry name" value="UVRD / RECB / PCRA DNA HELICASE FAMILY MEMBER"/>
    <property type="match status" value="1"/>
</dbReference>
<name>W0DSU6_9GAMM</name>
<dbReference type="OrthoDB" id="9806690at2"/>
<dbReference type="PANTHER" id="PTHR11070:SF23">
    <property type="entry name" value="RECBCD ENZYME SUBUNIT RECB"/>
    <property type="match status" value="1"/>
</dbReference>
<keyword evidence="3 15" id="KW-0547">Nucleotide-binding</keyword>
<keyword evidence="11 15" id="KW-0234">DNA repair</keyword>
<keyword evidence="5 15" id="KW-0378">Hydrolase</keyword>
<dbReference type="InterPro" id="IPR000212">
    <property type="entry name" value="DNA_helicase_UvrD/REP"/>
</dbReference>
<evidence type="ECO:0000256" key="11">
    <source>
        <dbReference type="ARBA" id="ARBA00023204"/>
    </source>
</evidence>
<dbReference type="Gene3D" id="1.10.486.10">
    <property type="entry name" value="PCRA, domain 4"/>
    <property type="match status" value="1"/>
</dbReference>
<feature type="binding site" evidence="16">
    <location>
        <begin position="27"/>
        <end position="34"/>
    </location>
    <ligand>
        <name>ATP</name>
        <dbReference type="ChEBI" id="CHEBI:30616"/>
    </ligand>
</feature>
<dbReference type="GO" id="GO:0009338">
    <property type="term" value="C:exodeoxyribonuclease V complex"/>
    <property type="evidence" value="ECO:0007669"/>
    <property type="project" value="TreeGrafter"/>
</dbReference>
<keyword evidence="12 15" id="KW-0413">Isomerase</keyword>
<dbReference type="Pfam" id="PF12705">
    <property type="entry name" value="PDDEXK_1"/>
    <property type="match status" value="1"/>
</dbReference>
<comment type="domain">
    <text evidence="15">The C-terminal domain has nuclease activity and interacts with RecD. It interacts with RecA, facilitating its loading onto ssDNA.</text>
</comment>
<evidence type="ECO:0000256" key="14">
    <source>
        <dbReference type="ARBA" id="ARBA00048988"/>
    </source>
</evidence>
<feature type="region of interest" description="DNA-binding and helicase activity, interacts with RecC" evidence="15">
    <location>
        <begin position="1"/>
        <end position="838"/>
    </location>
</feature>
<evidence type="ECO:0000313" key="20">
    <source>
        <dbReference type="Proteomes" id="UP000005380"/>
    </source>
</evidence>
<proteinExistence type="inferred from homology"/>
<protein>
    <recommendedName>
        <fullName evidence="15">RecBCD enzyme subunit RecB</fullName>
        <ecNumber evidence="15">3.1.11.5</ecNumber>
        <ecNumber evidence="15">5.6.2.4</ecNumber>
    </recommendedName>
    <alternativeName>
        <fullName evidence="15">DNA 3'-5' helicase subunit RecB</fullName>
    </alternativeName>
    <alternativeName>
        <fullName evidence="15">Exonuclease V subunit RecB</fullName>
        <shortName evidence="15">ExoV subunit RecB</shortName>
    </alternativeName>
    <alternativeName>
        <fullName evidence="15">Helicase/nuclease RecBCD subunit RecB</fullName>
    </alternativeName>
</protein>
<dbReference type="Gene3D" id="1.10.3170.10">
    <property type="entry name" value="Recbcd, chain B, domain 2"/>
    <property type="match status" value="1"/>
</dbReference>
<comment type="function">
    <text evidence="15">A helicase/nuclease that prepares dsDNA breaks (DSB) for recombinational DNA repair. Binds to DSBs and unwinds DNA via a highly rapid and processive ATP-dependent bidirectional helicase activity. Unwinds dsDNA until it encounters a Chi (crossover hotspot instigator) sequence from the 3' direction. Cuts ssDNA a few nucleotides 3' to the Chi site. The properties and activities of the enzyme are changed at Chi. The Chi-altered holoenzyme produces a long 3'-ssDNA overhang and facilitates RecA-binding to the ssDNA for homologous DNA recombination and repair. Holoenzyme degrades any linearized DNA that is unable to undergo homologous recombination. In the holoenzyme this subunit contributes ATPase, 3'-5' helicase, exonuclease activity and loads RecA onto ssDNA.</text>
</comment>
<comment type="cofactor">
    <cofactor evidence="15">
        <name>Mg(2+)</name>
        <dbReference type="ChEBI" id="CHEBI:18420"/>
    </cofactor>
    <text evidence="15">Binds 1 Mg(2+) ion per subunit.</text>
</comment>
<evidence type="ECO:0000256" key="7">
    <source>
        <dbReference type="ARBA" id="ARBA00022839"/>
    </source>
</evidence>
<evidence type="ECO:0000256" key="9">
    <source>
        <dbReference type="ARBA" id="ARBA00022842"/>
    </source>
</evidence>
<dbReference type="HAMAP" id="MF_01485">
    <property type="entry name" value="RecB"/>
    <property type="match status" value="1"/>
</dbReference>
<dbReference type="InterPro" id="IPR027417">
    <property type="entry name" value="P-loop_NTPase"/>
</dbReference>
<evidence type="ECO:0000256" key="5">
    <source>
        <dbReference type="ARBA" id="ARBA00022801"/>
    </source>
</evidence>
<dbReference type="RefSeq" id="WP_006461061.1">
    <property type="nucleotide sequence ID" value="NZ_CP007030.1"/>
</dbReference>
<dbReference type="GO" id="GO:0016887">
    <property type="term" value="F:ATP hydrolysis activity"/>
    <property type="evidence" value="ECO:0007669"/>
    <property type="project" value="RHEA"/>
</dbReference>
<sequence length="1167" mass="132177">MTNRSPTLAPFHVLNHPLIPGSCLIEASAGTGKTFSIAFLVLRLVVEKALPIEQILIVTFTDAATQELRERVRQRLVEAKNALNGATSEDKLLNDWLTQLASQVPHADAQARLVQALANIDQASISTIHGFCQKILTEYPLESEQAFGQTLTTDMTGLYDELVADFWRQTVYERSKEQVALILAALPSPKHLHQLVKQIKQPGLRITPSLDDLDTLMPELLAHQQAWQDWLTQTQPKIDAFIAEAQAQNWINARSLGALAGHQANFTHDPLTLLDYLAKGTPFNKQGKPAAAEFVAQIHPGDTLLTNQTQLHQQLKIALQSAFAAHFHQQLSVKLQAQNLMSFDDLIQRLYQALQQPQASTLIKRVRSGYQAALIDEFQDTDQWQWGIFSALFNQSTQTLQNPQTEPAYLFLIGDPKQAIYKFRGADIHAYFAAASQCQAHYTLDTNWRSQPNLVQAVNQVFNVDNPFRFDALHFQPVNAGVNSDPQLSAQPAWHWLTLPDKDDGKPWENKYAEPLIQQNLLAEISDMLQHHGVQPKQIAILVRANHRADAYRQALAKLGIPAVIKSRQSIYQTAQAEQLYRVMAAMLQPNDSRLIKPLLALDWFGLNSEQVYRILHSDALEHWFELMQQLNQLWHKTSFIAALYALLEQQQVFEHLTKFNDAERRIANIQQLAEILQTEIHQRHLTPAKTLGFLAHQLTEPDGSDATIVRLDRDDEALQIVTVHAAKGLEYDYVFCPDLWQAKDPEKNPKDPVRVYQNGEWLLDLGSEQFTQHHYQAYQEQQAEDLRLAYVALTRAKTRNTVVTGENLKGFDLSPLGYLQQQPSRAERHDSLFTRRELALHAQPQVYQPPSAPRDYQACLMQRTSVDTRYRLFSFTGLVKAGHSAASTPSAQLEAVNETPTDKAQENLQPQEATAIDAFDKERDIARGADFGNLVHDLLEQQNFAQLAQGVDPEFRQALCQKYGLKLNPNQQLALDNLMQRIVTTPLRSDQPDLTLSQLPSNKVLKEMAFYYALAPSSTLQLNQAMPNDVPFLPIKAQQLAGYLNGFIDLVFEHQGQFYLLDYKTNYLGSDPNDYTSDRLFAEMQHHSYGLQFMLYCLALHQYLSHRLPDYDYERHFAGVVYGFVRGMNGENADTGVYHYRPKLADLERLEACLSPQHAPLQGDAS</sequence>
<dbReference type="FunCoup" id="W0DSU6">
    <property type="interactions" value="98"/>
</dbReference>
<dbReference type="GO" id="GO:0005829">
    <property type="term" value="C:cytosol"/>
    <property type="evidence" value="ECO:0007669"/>
    <property type="project" value="TreeGrafter"/>
</dbReference>
<dbReference type="InterPro" id="IPR011335">
    <property type="entry name" value="Restrct_endonuc-II-like"/>
</dbReference>
<evidence type="ECO:0000256" key="3">
    <source>
        <dbReference type="ARBA" id="ARBA00022741"/>
    </source>
</evidence>
<comment type="subunit">
    <text evidence="15">Heterotrimer of RecB, RecC and RecD. All subunits contribute to DNA-binding. Interacts with RecA.</text>
</comment>
<dbReference type="InParanoid" id="W0DSU6"/>
<dbReference type="SUPFAM" id="SSF52980">
    <property type="entry name" value="Restriction endonuclease-like"/>
    <property type="match status" value="1"/>
</dbReference>
<keyword evidence="7 15" id="KW-0269">Exonuclease</keyword>
<keyword evidence="2 15" id="KW-0479">Metal-binding</keyword>
<dbReference type="InterPro" id="IPR014017">
    <property type="entry name" value="DNA_helicase_UvrD-like_C"/>
</dbReference>
<dbReference type="Pfam" id="PF13361">
    <property type="entry name" value="UvrD_C"/>
    <property type="match status" value="1"/>
</dbReference>
<dbReference type="GO" id="GO:0043138">
    <property type="term" value="F:3'-5' DNA helicase activity"/>
    <property type="evidence" value="ECO:0007669"/>
    <property type="project" value="UniProtKB-UniRule"/>
</dbReference>
<keyword evidence="4 15" id="KW-0227">DNA damage</keyword>
<dbReference type="EC" id="3.1.11.5" evidence="15"/>
<dbReference type="PROSITE" id="PS51217">
    <property type="entry name" value="UVRD_HELICASE_CTER"/>
    <property type="match status" value="1"/>
</dbReference>
<dbReference type="GO" id="GO:0000724">
    <property type="term" value="P:double-strand break repair via homologous recombination"/>
    <property type="evidence" value="ECO:0007669"/>
    <property type="project" value="UniProtKB-UniRule"/>
</dbReference>
<feature type="region of interest" description="Nuclease activity, interacts with RecD and RecA" evidence="15">
    <location>
        <begin position="870"/>
        <end position="1167"/>
    </location>
</feature>
<feature type="domain" description="UvrD-like helicase ATP-binding" evidence="17">
    <location>
        <begin position="6"/>
        <end position="451"/>
    </location>
</feature>
<feature type="domain" description="UvrD-like helicase C-terminal" evidence="18">
    <location>
        <begin position="472"/>
        <end position="729"/>
    </location>
</feature>
<dbReference type="InterPro" id="IPR011604">
    <property type="entry name" value="PDDEXK-like_dom_sf"/>
</dbReference>
<evidence type="ECO:0000256" key="2">
    <source>
        <dbReference type="ARBA" id="ARBA00022723"/>
    </source>
</evidence>
<comment type="catalytic activity">
    <reaction evidence="14 15">
        <text>ATP + H2O = ADP + phosphate + H(+)</text>
        <dbReference type="Rhea" id="RHEA:13065"/>
        <dbReference type="ChEBI" id="CHEBI:15377"/>
        <dbReference type="ChEBI" id="CHEBI:15378"/>
        <dbReference type="ChEBI" id="CHEBI:30616"/>
        <dbReference type="ChEBI" id="CHEBI:43474"/>
        <dbReference type="ChEBI" id="CHEBI:456216"/>
        <dbReference type="EC" id="5.6.2.4"/>
    </reaction>
</comment>
<dbReference type="eggNOG" id="COG1074">
    <property type="taxonomic scope" value="Bacteria"/>
</dbReference>
<dbReference type="GO" id="GO:0000287">
    <property type="term" value="F:magnesium ion binding"/>
    <property type="evidence" value="ECO:0007669"/>
    <property type="project" value="UniProtKB-UniRule"/>
</dbReference>
<evidence type="ECO:0000313" key="19">
    <source>
        <dbReference type="EMBL" id="AHF01522.1"/>
    </source>
</evidence>
<feature type="binding site" evidence="15">
    <location>
        <position position="937"/>
    </location>
    <ligand>
        <name>Mg(2+)</name>
        <dbReference type="ChEBI" id="CHEBI:18420"/>
    </ligand>
</feature>
<evidence type="ECO:0000256" key="16">
    <source>
        <dbReference type="PROSITE-ProRule" id="PRU00560"/>
    </source>
</evidence>
<evidence type="ECO:0000259" key="18">
    <source>
        <dbReference type="PROSITE" id="PS51217"/>
    </source>
</evidence>
<evidence type="ECO:0000256" key="15">
    <source>
        <dbReference type="HAMAP-Rule" id="MF_01485"/>
    </source>
</evidence>
<evidence type="ECO:0000256" key="13">
    <source>
        <dbReference type="ARBA" id="ARBA00034617"/>
    </source>
</evidence>
<dbReference type="InterPro" id="IPR014016">
    <property type="entry name" value="UvrD-like_ATP-bd"/>
</dbReference>
<keyword evidence="1 15" id="KW-0540">Nuclease</keyword>
<comment type="similarity">
    <text evidence="15">Belongs to the helicase family. UvrD subfamily.</text>
</comment>
<comment type="miscellaneous">
    <text evidence="15">In the RecBCD complex, RecB has a slow 3'-5' helicase, an exonuclease activity and loads RecA onto ssDNA, RecD has a fast 5'-3' helicase activity, while RecC stimulates the ATPase and processivity of the RecB helicase and contributes to recognition of the Chi site.</text>
</comment>
<dbReference type="KEGG" id="tao:THIAE_06915"/>
<dbReference type="STRING" id="717772.THIAE_06915"/>
<evidence type="ECO:0000256" key="4">
    <source>
        <dbReference type="ARBA" id="ARBA00022763"/>
    </source>
</evidence>
<keyword evidence="6 15" id="KW-0347">Helicase</keyword>
<evidence type="ECO:0000256" key="12">
    <source>
        <dbReference type="ARBA" id="ARBA00023235"/>
    </source>
</evidence>
<evidence type="ECO:0000259" key="17">
    <source>
        <dbReference type="PROSITE" id="PS51198"/>
    </source>
</evidence>
<organism evidence="19 20">
    <name type="scientific">Thiomicrospira aerophila AL3</name>
    <dbReference type="NCBI Taxonomy" id="717772"/>
    <lineage>
        <taxon>Bacteria</taxon>
        <taxon>Pseudomonadati</taxon>
        <taxon>Pseudomonadota</taxon>
        <taxon>Gammaproteobacteria</taxon>
        <taxon>Thiotrichales</taxon>
        <taxon>Piscirickettsiaceae</taxon>
        <taxon>Thiomicrospira</taxon>
    </lineage>
</organism>
<keyword evidence="9 15" id="KW-0460">Magnesium</keyword>
<evidence type="ECO:0000256" key="1">
    <source>
        <dbReference type="ARBA" id="ARBA00022722"/>
    </source>
</evidence>
<comment type="catalytic activity">
    <reaction evidence="15">
        <text>Exonucleolytic cleavage (in the presence of ATP) in either 5'- to 3'- or 3'- to 5'-direction to yield 5'-phosphooligonucleotides.</text>
        <dbReference type="EC" id="3.1.11.5"/>
    </reaction>
</comment>
<dbReference type="InterPro" id="IPR004586">
    <property type="entry name" value="RecB"/>
</dbReference>
<evidence type="ECO:0000256" key="10">
    <source>
        <dbReference type="ARBA" id="ARBA00023125"/>
    </source>
</evidence>
<dbReference type="GO" id="GO:0003677">
    <property type="term" value="F:DNA binding"/>
    <property type="evidence" value="ECO:0007669"/>
    <property type="project" value="UniProtKB-UniRule"/>
</dbReference>
<feature type="binding site" evidence="15">
    <location>
        <position position="1063"/>
    </location>
    <ligand>
        <name>Mg(2+)</name>
        <dbReference type="ChEBI" id="CHEBI:18420"/>
    </ligand>
</feature>
<dbReference type="Gene3D" id="3.40.50.300">
    <property type="entry name" value="P-loop containing nucleotide triphosphate hydrolases"/>
    <property type="match status" value="2"/>
</dbReference>
<dbReference type="AlphaFoldDB" id="W0DSU6"/>
<evidence type="ECO:0000256" key="8">
    <source>
        <dbReference type="ARBA" id="ARBA00022840"/>
    </source>
</evidence>
<dbReference type="GO" id="GO:0005524">
    <property type="term" value="F:ATP binding"/>
    <property type="evidence" value="ECO:0007669"/>
    <property type="project" value="UniProtKB-UniRule"/>
</dbReference>
<feature type="binding site" evidence="15">
    <location>
        <position position="1050"/>
    </location>
    <ligand>
        <name>Mg(2+)</name>
        <dbReference type="ChEBI" id="CHEBI:18420"/>
    </ligand>
</feature>
<feature type="active site" description="For nuclease activity" evidence="15">
    <location>
        <position position="1063"/>
    </location>
</feature>
<dbReference type="NCBIfam" id="TIGR00609">
    <property type="entry name" value="recB"/>
    <property type="match status" value="1"/>
</dbReference>
<dbReference type="InterPro" id="IPR038726">
    <property type="entry name" value="PDDEXK_AddAB-type"/>
</dbReference>
<dbReference type="EC" id="5.6.2.4" evidence="15"/>
<evidence type="ECO:0000256" key="6">
    <source>
        <dbReference type="ARBA" id="ARBA00022806"/>
    </source>
</evidence>
<reference evidence="19 20" key="1">
    <citation type="submission" date="2013-12" db="EMBL/GenBank/DDBJ databases">
        <authorList>
            <consortium name="DOE Joint Genome Institute"/>
            <person name="Kappler U."/>
            <person name="Huntemann M."/>
            <person name="Han J."/>
            <person name="Chen A."/>
            <person name="Kyrpides N."/>
            <person name="Mavromatis K."/>
            <person name="Markowitz V."/>
            <person name="Palaniappan K."/>
            <person name="Ivanova N."/>
            <person name="Schaumberg A."/>
            <person name="Pati A."/>
            <person name="Liolios K."/>
            <person name="Nordberg H.P."/>
            <person name="Cantor M.N."/>
            <person name="Hua S.X."/>
            <person name="Woyke T."/>
        </authorList>
    </citation>
    <scope>NUCLEOTIDE SEQUENCE [LARGE SCALE GENOMIC DNA]</scope>
    <source>
        <strain evidence="20">AL2</strain>
    </source>
</reference>
<dbReference type="HOGENOM" id="CLU_001114_6_0_6"/>
<keyword evidence="20" id="KW-1185">Reference proteome</keyword>
<dbReference type="Pfam" id="PF00580">
    <property type="entry name" value="UvrD-helicase"/>
    <property type="match status" value="1"/>
</dbReference>